<evidence type="ECO:0000256" key="1">
    <source>
        <dbReference type="ARBA" id="ARBA00006814"/>
    </source>
</evidence>
<dbReference type="AlphaFoldDB" id="B8HJQ9"/>
<dbReference type="STRING" id="395961.Cyan7425_2659"/>
<evidence type="ECO:0000256" key="4">
    <source>
        <dbReference type="ARBA" id="ARBA00022801"/>
    </source>
</evidence>
<sequence length="148" mass="16019">MGNEFRRDDGVGLVILRTLQPQLPAEIQTMEVSDSGADLLEAWLGAETVYLFDAIRSATNPGTIQCIDLQAQTLPVQEFSCSTHTFSLADAIELARSFNQLPPRLIIYGVVGQDFTTGVGLSPAVELAVADVVKEVLSIFQTHSDDPL</sequence>
<dbReference type="Pfam" id="PF01750">
    <property type="entry name" value="HycI"/>
    <property type="match status" value="1"/>
</dbReference>
<comment type="similarity">
    <text evidence="1">Belongs to the peptidase A31 family.</text>
</comment>
<reference evidence="5" key="1">
    <citation type="submission" date="2009-01" db="EMBL/GenBank/DDBJ databases">
        <title>Complete sequence of chromosome Cyanothece sp. PCC 7425.</title>
        <authorList>
            <consortium name="US DOE Joint Genome Institute"/>
            <person name="Lucas S."/>
            <person name="Copeland A."/>
            <person name="Lapidus A."/>
            <person name="Glavina del Rio T."/>
            <person name="Dalin E."/>
            <person name="Tice H."/>
            <person name="Bruce D."/>
            <person name="Goodwin L."/>
            <person name="Pitluck S."/>
            <person name="Sims D."/>
            <person name="Meineke L."/>
            <person name="Brettin T."/>
            <person name="Detter J.C."/>
            <person name="Han C."/>
            <person name="Larimer F."/>
            <person name="Land M."/>
            <person name="Hauser L."/>
            <person name="Kyrpides N."/>
            <person name="Ovchinnikova G."/>
            <person name="Liberton M."/>
            <person name="Stoeckel J."/>
            <person name="Banerjee A."/>
            <person name="Singh A."/>
            <person name="Page L."/>
            <person name="Sato H."/>
            <person name="Zhao L."/>
            <person name="Sherman L."/>
            <person name="Pakrasi H."/>
            <person name="Richardson P."/>
        </authorList>
    </citation>
    <scope>NUCLEOTIDE SEQUENCE</scope>
    <source>
        <strain evidence="5">PCC 7425</strain>
    </source>
</reference>
<dbReference type="PANTHER" id="PTHR30302">
    <property type="entry name" value="HYDROGENASE 1 MATURATION PROTEASE"/>
    <property type="match status" value="1"/>
</dbReference>
<dbReference type="GO" id="GO:0016485">
    <property type="term" value="P:protein processing"/>
    <property type="evidence" value="ECO:0007669"/>
    <property type="project" value="TreeGrafter"/>
</dbReference>
<dbReference type="InterPro" id="IPR000671">
    <property type="entry name" value="Peptidase_A31"/>
</dbReference>
<dbReference type="EMBL" id="CP001344">
    <property type="protein sequence ID" value="ACL45012.1"/>
    <property type="molecule type" value="Genomic_DNA"/>
</dbReference>
<evidence type="ECO:0000256" key="2">
    <source>
        <dbReference type="ARBA" id="ARBA00022670"/>
    </source>
</evidence>
<keyword evidence="3" id="KW-0064">Aspartyl protease</keyword>
<protein>
    <submittedName>
        <fullName evidence="5">Hydrogenase maturation protease</fullName>
    </submittedName>
</protein>
<evidence type="ECO:0000313" key="5">
    <source>
        <dbReference type="EMBL" id="ACL45012.1"/>
    </source>
</evidence>
<dbReference type="HOGENOM" id="CLU_099037_2_1_3"/>
<accession>B8HJQ9</accession>
<dbReference type="SUPFAM" id="SSF53163">
    <property type="entry name" value="HybD-like"/>
    <property type="match status" value="1"/>
</dbReference>
<keyword evidence="4" id="KW-0378">Hydrolase</keyword>
<evidence type="ECO:0000256" key="3">
    <source>
        <dbReference type="ARBA" id="ARBA00022750"/>
    </source>
</evidence>
<keyword evidence="2 5" id="KW-0645">Protease</keyword>
<dbReference type="KEGG" id="cyn:Cyan7425_2659"/>
<dbReference type="GO" id="GO:0004190">
    <property type="term" value="F:aspartic-type endopeptidase activity"/>
    <property type="evidence" value="ECO:0007669"/>
    <property type="project" value="UniProtKB-KW"/>
</dbReference>
<dbReference type="CDD" id="cd00518">
    <property type="entry name" value="H2MP"/>
    <property type="match status" value="1"/>
</dbReference>
<dbReference type="Gene3D" id="3.40.50.1450">
    <property type="entry name" value="HybD-like"/>
    <property type="match status" value="1"/>
</dbReference>
<gene>
    <name evidence="5" type="ordered locus">Cyan7425_2659</name>
</gene>
<dbReference type="GO" id="GO:0008047">
    <property type="term" value="F:enzyme activator activity"/>
    <property type="evidence" value="ECO:0007669"/>
    <property type="project" value="InterPro"/>
</dbReference>
<dbReference type="PANTHER" id="PTHR30302:SF1">
    <property type="entry name" value="HYDROGENASE 2 MATURATION PROTEASE"/>
    <property type="match status" value="1"/>
</dbReference>
<name>B8HJQ9_CYAP4</name>
<proteinExistence type="inferred from homology"/>
<dbReference type="InterPro" id="IPR023430">
    <property type="entry name" value="Pept_HybD-like_dom_sf"/>
</dbReference>
<organism evidence="5">
    <name type="scientific">Cyanothece sp. (strain PCC 7425 / ATCC 29141)</name>
    <dbReference type="NCBI Taxonomy" id="395961"/>
    <lineage>
        <taxon>Bacteria</taxon>
        <taxon>Bacillati</taxon>
        <taxon>Cyanobacteriota</taxon>
        <taxon>Cyanophyceae</taxon>
        <taxon>Gomontiellales</taxon>
        <taxon>Cyanothecaceae</taxon>
        <taxon>Cyanothece</taxon>
    </lineage>
</organism>
<dbReference type="eggNOG" id="COG0680">
    <property type="taxonomic scope" value="Bacteria"/>
</dbReference>
<dbReference type="NCBIfam" id="TIGR00072">
    <property type="entry name" value="hydrog_prot"/>
    <property type="match status" value="1"/>
</dbReference>
<dbReference type="OrthoDB" id="9808862at2"/>